<comment type="caution">
    <text evidence="1">The sequence shown here is derived from an EMBL/GenBank/DDBJ whole genome shotgun (WGS) entry which is preliminary data.</text>
</comment>
<dbReference type="RefSeq" id="WP_152576241.1">
    <property type="nucleotide sequence ID" value="NZ_JAATJI010000001.1"/>
</dbReference>
<reference evidence="1 2" key="1">
    <citation type="submission" date="2019-09" db="EMBL/GenBank/DDBJ databases">
        <title>Polymorphobacter sp. isolated from a lake in China.</title>
        <authorList>
            <person name="Liu Z."/>
        </authorList>
    </citation>
    <scope>NUCLEOTIDE SEQUENCE [LARGE SCALE GENOMIC DNA]</scope>
    <source>
        <strain evidence="1 2">D40P</strain>
    </source>
</reference>
<accession>A0A7C9GM73</accession>
<sequence length="579" mass="61953">MLDRRTLLASAVALTISAGTRAAPSGADARLAALLQSHVDAFRRRVPEAGGDPARLGDRSLAAMATDRAAVKQGLAALAAFDPATLSPRAREDLAVARFVYATLDDMFGRYGFVDIDLRPSPYVVSQMNGAYYWLPEGIGRQAVGTPAERDGWLARLAALGTAIDQESARIAHDAGIGVIPPDFVIDRTIAQLAALRDAAPAASPLLPAAARRTADVPLDRATDVIRTTIAPAITRQIAALQAIRARATDTAGVWHLPQGEAYYAAAARANTTTDLPPSELHRIGLAQVADYTAQLDTALRAQGYAAGSVGTRIAALNDDKRFLEPDTDAGRAAIIARLEAILADARGRLPTMFHPVTVAPVTVRRMPIGMEAGSPGAFYNGGTPATFSINLRATADQPLWRLPTLAHHEGIPGHHFQASALDSAGALPPFRRLVRFSAYTEGWALYAEQLADEMGCYSDDPVGRIGYLQSMLFRAARIVVDTGIHHKRWTRAAATNWMVEHAGESPIPAQREIDRYCVYPGQACSFKVGQTQIAAAREAARARMGDRFDVRAFHDIVLLGGPMPMQTLAAAVDRWAAA</sequence>
<dbReference type="PANTHER" id="PTHR33361:SF2">
    <property type="entry name" value="DUF885 DOMAIN-CONTAINING PROTEIN"/>
    <property type="match status" value="1"/>
</dbReference>
<name>A0A7C9GM73_9SPHN</name>
<dbReference type="PANTHER" id="PTHR33361">
    <property type="entry name" value="GLR0591 PROTEIN"/>
    <property type="match status" value="1"/>
</dbReference>
<proteinExistence type="predicted"/>
<dbReference type="PROSITE" id="PS51318">
    <property type="entry name" value="TAT"/>
    <property type="match status" value="1"/>
</dbReference>
<dbReference type="Proteomes" id="UP000481327">
    <property type="component" value="Unassembled WGS sequence"/>
</dbReference>
<evidence type="ECO:0000313" key="2">
    <source>
        <dbReference type="Proteomes" id="UP000481327"/>
    </source>
</evidence>
<keyword evidence="2" id="KW-1185">Reference proteome</keyword>
<dbReference type="InterPro" id="IPR010281">
    <property type="entry name" value="DUF885"/>
</dbReference>
<dbReference type="EMBL" id="WIOL01000001">
    <property type="protein sequence ID" value="MQT15772.1"/>
    <property type="molecule type" value="Genomic_DNA"/>
</dbReference>
<protein>
    <submittedName>
        <fullName evidence="1">DUF885 family protein</fullName>
    </submittedName>
</protein>
<dbReference type="Pfam" id="PF05960">
    <property type="entry name" value="DUF885"/>
    <property type="match status" value="1"/>
</dbReference>
<dbReference type="AlphaFoldDB" id="A0A7C9GM73"/>
<evidence type="ECO:0000313" key="1">
    <source>
        <dbReference type="EMBL" id="MQT15772.1"/>
    </source>
</evidence>
<organism evidence="1 2">
    <name type="scientific">Sandarakinorhabdus fusca</name>
    <dbReference type="NCBI Taxonomy" id="1439888"/>
    <lineage>
        <taxon>Bacteria</taxon>
        <taxon>Pseudomonadati</taxon>
        <taxon>Pseudomonadota</taxon>
        <taxon>Alphaproteobacteria</taxon>
        <taxon>Sphingomonadales</taxon>
        <taxon>Sphingosinicellaceae</taxon>
        <taxon>Sandarakinorhabdus</taxon>
    </lineage>
</organism>
<dbReference type="InterPro" id="IPR006311">
    <property type="entry name" value="TAT_signal"/>
</dbReference>
<dbReference type="OrthoDB" id="7937304at2"/>
<gene>
    <name evidence="1" type="ORF">F3168_00645</name>
</gene>